<evidence type="ECO:0008006" key="4">
    <source>
        <dbReference type="Google" id="ProtNLM"/>
    </source>
</evidence>
<dbReference type="Proteomes" id="UP000215196">
    <property type="component" value="Chromosome 1"/>
</dbReference>
<sequence>MQNNVTAHPIVIFLSKFISNFFNPLTSLFLYFAYYSSKHYDLKKSLYEFLPILLILILPISAWIYWNVRKGNYTNMDVSNRKQRNSLYIFIAVAMLVYLLINFMIDGQIDYTMLFLFILLILMQISNYFIKSSMHTAINIFAAALFFAQNQILGLAWLFIAVMVGITRIILKRHTPKEVLMGAAIASMVSFFYLYIYIQNQ</sequence>
<evidence type="ECO:0000313" key="2">
    <source>
        <dbReference type="EMBL" id="SNV32551.1"/>
    </source>
</evidence>
<keyword evidence="1" id="KW-0812">Transmembrane</keyword>
<dbReference type="InterPro" id="IPR036938">
    <property type="entry name" value="PAP2/HPO_sf"/>
</dbReference>
<keyword evidence="1" id="KW-1133">Transmembrane helix</keyword>
<keyword evidence="1" id="KW-0472">Membrane</keyword>
<feature type="transmembrane region" description="Helical" evidence="1">
    <location>
        <begin position="12"/>
        <end position="34"/>
    </location>
</feature>
<keyword evidence="3" id="KW-1185">Reference proteome</keyword>
<dbReference type="Gene3D" id="1.20.144.10">
    <property type="entry name" value="Phosphatidic acid phosphatase type 2/haloperoxidase"/>
    <property type="match status" value="1"/>
</dbReference>
<protein>
    <recommendedName>
        <fullName evidence="4">ABC transporter permease</fullName>
    </recommendedName>
</protein>
<feature type="transmembrane region" description="Helical" evidence="1">
    <location>
        <begin position="179"/>
        <end position="198"/>
    </location>
</feature>
<dbReference type="AlphaFoldDB" id="A0A239WDF7"/>
<proteinExistence type="predicted"/>
<feature type="transmembrane region" description="Helical" evidence="1">
    <location>
        <begin position="46"/>
        <end position="66"/>
    </location>
</feature>
<dbReference type="RefSeq" id="WP_095069443.1">
    <property type="nucleotide sequence ID" value="NZ_LT906465.1"/>
</dbReference>
<accession>A0A239WDF7</accession>
<evidence type="ECO:0000256" key="1">
    <source>
        <dbReference type="SAM" id="Phobius"/>
    </source>
</evidence>
<dbReference type="EMBL" id="LT906465">
    <property type="protein sequence ID" value="SNV32551.1"/>
    <property type="molecule type" value="Genomic_DNA"/>
</dbReference>
<dbReference type="KEGG" id="ctak:4412677_00148"/>
<dbReference type="SUPFAM" id="SSF48317">
    <property type="entry name" value="Acid phosphatase/Vanadium-dependent haloperoxidase"/>
    <property type="match status" value="1"/>
</dbReference>
<feature type="transmembrane region" description="Helical" evidence="1">
    <location>
        <begin position="112"/>
        <end position="130"/>
    </location>
</feature>
<feature type="transmembrane region" description="Helical" evidence="1">
    <location>
        <begin position="86"/>
        <end position="105"/>
    </location>
</feature>
<gene>
    <name evidence="2" type="ORF">SAMEA4412677_00148</name>
</gene>
<reference evidence="2 3" key="1">
    <citation type="submission" date="2017-06" db="EMBL/GenBank/DDBJ databases">
        <authorList>
            <consortium name="Pathogen Informatics"/>
        </authorList>
    </citation>
    <scope>NUCLEOTIDE SEQUENCE [LARGE SCALE GENOMIC DNA]</scope>
    <source>
        <strain evidence="2 3">NCTC13490</strain>
    </source>
</reference>
<organism evidence="2 3">
    <name type="scientific">Chryseobacterium taklimakanense</name>
    <dbReference type="NCBI Taxonomy" id="536441"/>
    <lineage>
        <taxon>Bacteria</taxon>
        <taxon>Pseudomonadati</taxon>
        <taxon>Bacteroidota</taxon>
        <taxon>Flavobacteriia</taxon>
        <taxon>Flavobacteriales</taxon>
        <taxon>Weeksellaceae</taxon>
        <taxon>Chryseobacterium group</taxon>
        <taxon>Chryseobacterium</taxon>
    </lineage>
</organism>
<name>A0A239WDF7_9FLAO</name>
<feature type="transmembrane region" description="Helical" evidence="1">
    <location>
        <begin position="136"/>
        <end position="167"/>
    </location>
</feature>
<evidence type="ECO:0000313" key="3">
    <source>
        <dbReference type="Proteomes" id="UP000215196"/>
    </source>
</evidence>